<gene>
    <name evidence="4" type="primary">LOC118349464</name>
</gene>
<accession>A0A6P9F5S5</accession>
<evidence type="ECO:0000313" key="4">
    <source>
        <dbReference type="RefSeq" id="XP_035550022.1"/>
    </source>
</evidence>
<reference evidence="4" key="1">
    <citation type="submission" date="2025-08" db="UniProtKB">
        <authorList>
            <consortium name="RefSeq"/>
        </authorList>
    </citation>
    <scope>IDENTIFICATION</scope>
    <source>
        <tissue evidence="4">Leaves</tissue>
    </source>
</reference>
<protein>
    <submittedName>
        <fullName evidence="4">Uncharacterized mitochondrial protein AtMg00820-like</fullName>
    </submittedName>
</protein>
<keyword evidence="3" id="KW-1185">Reference proteome</keyword>
<feature type="compositionally biased region" description="Polar residues" evidence="1">
    <location>
        <begin position="9"/>
        <end position="33"/>
    </location>
</feature>
<dbReference type="GeneID" id="118349464"/>
<dbReference type="RefSeq" id="XP_035550022.1">
    <property type="nucleotide sequence ID" value="XM_035694129.1"/>
</dbReference>
<dbReference type="Pfam" id="PF07727">
    <property type="entry name" value="RVT_2"/>
    <property type="match status" value="1"/>
</dbReference>
<name>A0A6P9F5S5_JUGRE</name>
<dbReference type="Proteomes" id="UP000235220">
    <property type="component" value="Chromosome 9"/>
</dbReference>
<feature type="region of interest" description="Disordered" evidence="1">
    <location>
        <begin position="1"/>
        <end position="34"/>
    </location>
</feature>
<dbReference type="OrthoDB" id="1000646at2759"/>
<organism evidence="3 4">
    <name type="scientific">Juglans regia</name>
    <name type="common">English walnut</name>
    <dbReference type="NCBI Taxonomy" id="51240"/>
    <lineage>
        <taxon>Eukaryota</taxon>
        <taxon>Viridiplantae</taxon>
        <taxon>Streptophyta</taxon>
        <taxon>Embryophyta</taxon>
        <taxon>Tracheophyta</taxon>
        <taxon>Spermatophyta</taxon>
        <taxon>Magnoliopsida</taxon>
        <taxon>eudicotyledons</taxon>
        <taxon>Gunneridae</taxon>
        <taxon>Pentapetalae</taxon>
        <taxon>rosids</taxon>
        <taxon>fabids</taxon>
        <taxon>Fagales</taxon>
        <taxon>Juglandaceae</taxon>
        <taxon>Juglans</taxon>
    </lineage>
</organism>
<sequence>MPSDPPLSHASSSIIPHSNPLTTHPMTTRSQTGYLKPHDLSDYQTFYSTKHPLQALTSLTMPLEPHSYKQASLLPEWHMVMQEEYDALIANQTWTLCPRPLDHNVIDNKWVYEVKQTSAGAVDRLKARLVAKGFEQDCGIVFVWP</sequence>
<evidence type="ECO:0000313" key="3">
    <source>
        <dbReference type="Proteomes" id="UP000235220"/>
    </source>
</evidence>
<dbReference type="InParanoid" id="A0A6P9F5S5"/>
<evidence type="ECO:0000259" key="2">
    <source>
        <dbReference type="Pfam" id="PF07727"/>
    </source>
</evidence>
<dbReference type="KEGG" id="jre:118349464"/>
<proteinExistence type="predicted"/>
<feature type="domain" description="Reverse transcriptase Ty1/copia-type" evidence="2">
    <location>
        <begin position="91"/>
        <end position="142"/>
    </location>
</feature>
<evidence type="ECO:0000256" key="1">
    <source>
        <dbReference type="SAM" id="MobiDB-lite"/>
    </source>
</evidence>
<dbReference type="InterPro" id="IPR013103">
    <property type="entry name" value="RVT_2"/>
</dbReference>
<dbReference type="AlphaFoldDB" id="A0A6P9F5S5"/>